<feature type="region of interest" description="Disordered" evidence="5">
    <location>
        <begin position="309"/>
        <end position="329"/>
    </location>
</feature>
<dbReference type="PROSITE" id="PS50023">
    <property type="entry name" value="LIM_DOMAIN_2"/>
    <property type="match status" value="1"/>
</dbReference>
<keyword evidence="6" id="KW-0812">Transmembrane</keyword>
<evidence type="ECO:0000313" key="9">
    <source>
        <dbReference type="Proteomes" id="UP000028760"/>
    </source>
</evidence>
<evidence type="ECO:0000256" key="6">
    <source>
        <dbReference type="SAM" id="Phobius"/>
    </source>
</evidence>
<dbReference type="InterPro" id="IPR052621">
    <property type="entry name" value="Cell_Prolif/Cornif_Regul"/>
</dbReference>
<reference evidence="9" key="1">
    <citation type="submission" date="2013-10" db="EMBL/GenBank/DDBJ databases">
        <authorList>
            <person name="Schartl M."/>
            <person name="Warren W."/>
        </authorList>
    </citation>
    <scope>NUCLEOTIDE SEQUENCE [LARGE SCALE GENOMIC DNA]</scope>
    <source>
        <strain evidence="9">female</strain>
    </source>
</reference>
<feature type="region of interest" description="Disordered" evidence="5">
    <location>
        <begin position="466"/>
        <end position="488"/>
    </location>
</feature>
<reference evidence="8" key="3">
    <citation type="submission" date="2025-09" db="UniProtKB">
        <authorList>
            <consortium name="Ensembl"/>
        </authorList>
    </citation>
    <scope>IDENTIFICATION</scope>
</reference>
<dbReference type="GeneTree" id="ENSGT00530000063872"/>
<sequence>MSSEGDRAAVLRTTTVRTKLRGDGSWLQRRDEPQAETQEEEMPWLAEVRARRLNGAPIETSPVSSPVKATPPPVKSDTESKPATQGYLIRGVFTKLEKPASTPSSNGTSTTKTFTKKPSETYKRIAPHIVRNTSENPEGQLSLEEQERRTEAALHVMKTKAAKKRSYVLSAAKLYETKDTQPDTSLATSGPSFMAKRVEIFDDVNSAAEPSPAVPPTSAASAPAPKPQSAPKVVFSSEPPFSELNVIVSASHALAGKVEKRLILNGNEPTFHLFPHVSTFTAPVLTQSLPCPTPSFLWTQTLAACSAENDKQELAEEEGGPVDSPTPEDRLSCQTRCFNNTLIVEQEPDTAPRDGEPITGDLLGFSDGPEEPAEPVPSSPGRWSQDLLTGLGGYMKKALYPLKLQSITLTHLDEVLKLFPTFYFSVQCLPGESSPAQTSDTLNLVAPCHYSEHRAILSTILSVQQQEEEEKQTDETAVETQRAAPSKKHDMRRNDLYRLCLQRWPRSHNTVTTKAVVIPDKERSWRGEESTPKYCPGQLPAFRSNLAQAVSCCGDTLLQKEHRQSIKSGKKELFGKNIYICKGGRNFILQSIKSEDNEHKCTPHFSDFSHKISYIAIQTALNLSITSQCDQNSSDTRQGRTIESEISVKLFFSSADPFDPNPIGTASHNRASPSVVEKEFTGRKQRSLTFSTDYPSHNFSCTLTNFFPFNLVYITFMPKYNIFNIHSQGSWNTTWEIPHEASTVESMQRTLRYSSFSLPFDLCPLPAKSLSMSVCLPLSAKKPRQRTRLEISRRSTENDSPWDKWTTPTVYTISTGTEDGDEEEVKEEERFIFAPIQSNQFPSEIILAECIIFTPACVLLLPLIMVTQLFKTRTCKSCFNRSISSISDVLVPRVGLATCIGVVILSNLSPIRTPSYDGSHNPSRSCHLPAVVAEEQRVPTPEPESKKPFVYVKEYVDANLLTQSCRSDDFTSSSISYSYSSPSSYTRLTPSSTCTYCGKQVGNDAKISIEHLNINCHPDCFKCDVCSRPMGDLLHSMFLHNKKVHCESCYATVI</sequence>
<feature type="region of interest" description="Disordered" evidence="5">
    <location>
        <begin position="207"/>
        <end position="232"/>
    </location>
</feature>
<keyword evidence="6" id="KW-1133">Transmembrane helix</keyword>
<dbReference type="Gene3D" id="2.10.110.10">
    <property type="entry name" value="Cysteine Rich Protein"/>
    <property type="match status" value="1"/>
</dbReference>
<proteinExistence type="predicted"/>
<keyword evidence="2 4" id="KW-0862">Zinc</keyword>
<reference evidence="8" key="2">
    <citation type="submission" date="2025-08" db="UniProtKB">
        <authorList>
            <consortium name="Ensembl"/>
        </authorList>
    </citation>
    <scope>IDENTIFICATION</scope>
</reference>
<feature type="compositionally biased region" description="Low complexity" evidence="5">
    <location>
        <begin position="207"/>
        <end position="231"/>
    </location>
</feature>
<evidence type="ECO:0000256" key="3">
    <source>
        <dbReference type="ARBA" id="ARBA00023038"/>
    </source>
</evidence>
<dbReference type="PANTHER" id="PTHR15468">
    <property type="entry name" value="ZNF185"/>
    <property type="match status" value="1"/>
</dbReference>
<keyword evidence="1 4" id="KW-0479">Metal-binding</keyword>
<dbReference type="SMART" id="SM00132">
    <property type="entry name" value="LIM"/>
    <property type="match status" value="1"/>
</dbReference>
<feature type="transmembrane region" description="Helical" evidence="6">
    <location>
        <begin position="845"/>
        <end position="870"/>
    </location>
</feature>
<dbReference type="Ensembl" id="ENSPFOT00000029216.1">
    <property type="protein sequence ID" value="ENSPFOP00000030104.1"/>
    <property type="gene ID" value="ENSPFOG00000012820.2"/>
</dbReference>
<evidence type="ECO:0000256" key="1">
    <source>
        <dbReference type="ARBA" id="ARBA00022723"/>
    </source>
</evidence>
<feature type="domain" description="LIM zinc-binding" evidence="7">
    <location>
        <begin position="992"/>
        <end position="1054"/>
    </location>
</feature>
<evidence type="ECO:0000256" key="4">
    <source>
        <dbReference type="PROSITE-ProRule" id="PRU00125"/>
    </source>
</evidence>
<evidence type="ECO:0000256" key="2">
    <source>
        <dbReference type="ARBA" id="ARBA00022833"/>
    </source>
</evidence>
<dbReference type="AlphaFoldDB" id="A0A096MFB3"/>
<evidence type="ECO:0000313" key="8">
    <source>
        <dbReference type="Ensembl" id="ENSPFOP00000030104.1"/>
    </source>
</evidence>
<dbReference type="EMBL" id="AYCK01003048">
    <property type="status" value="NOT_ANNOTATED_CDS"/>
    <property type="molecule type" value="Genomic_DNA"/>
</dbReference>
<dbReference type="Proteomes" id="UP000028760">
    <property type="component" value="Unassembled WGS sequence"/>
</dbReference>
<evidence type="ECO:0000259" key="7">
    <source>
        <dbReference type="PROSITE" id="PS50023"/>
    </source>
</evidence>
<keyword evidence="9" id="KW-1185">Reference proteome</keyword>
<dbReference type="PROSITE" id="PS00478">
    <property type="entry name" value="LIM_DOMAIN_1"/>
    <property type="match status" value="1"/>
</dbReference>
<protein>
    <recommendedName>
        <fullName evidence="7">LIM zinc-binding domain-containing protein</fullName>
    </recommendedName>
</protein>
<dbReference type="Pfam" id="PF00412">
    <property type="entry name" value="LIM"/>
    <property type="match status" value="1"/>
</dbReference>
<dbReference type="GO" id="GO:0046872">
    <property type="term" value="F:metal ion binding"/>
    <property type="evidence" value="ECO:0007669"/>
    <property type="project" value="UniProtKB-KW"/>
</dbReference>
<keyword evidence="3 4" id="KW-0440">LIM domain</keyword>
<dbReference type="InterPro" id="IPR001781">
    <property type="entry name" value="Znf_LIM"/>
</dbReference>
<dbReference type="CDD" id="cd08368">
    <property type="entry name" value="LIM"/>
    <property type="match status" value="1"/>
</dbReference>
<accession>A0A096MFB3</accession>
<feature type="compositionally biased region" description="Low complexity" evidence="5">
    <location>
        <begin position="104"/>
        <end position="113"/>
    </location>
</feature>
<keyword evidence="6" id="KW-0472">Membrane</keyword>
<name>A0A096MFB3_POEFO</name>
<dbReference type="EMBL" id="AYCK01003047">
    <property type="status" value="NOT_ANNOTATED_CDS"/>
    <property type="molecule type" value="Genomic_DNA"/>
</dbReference>
<organism evidence="8 9">
    <name type="scientific">Poecilia formosa</name>
    <name type="common">Amazon molly</name>
    <name type="synonym">Limia formosa</name>
    <dbReference type="NCBI Taxonomy" id="48698"/>
    <lineage>
        <taxon>Eukaryota</taxon>
        <taxon>Metazoa</taxon>
        <taxon>Chordata</taxon>
        <taxon>Craniata</taxon>
        <taxon>Vertebrata</taxon>
        <taxon>Euteleostomi</taxon>
        <taxon>Actinopterygii</taxon>
        <taxon>Neopterygii</taxon>
        <taxon>Teleostei</taxon>
        <taxon>Neoteleostei</taxon>
        <taxon>Acanthomorphata</taxon>
        <taxon>Ovalentaria</taxon>
        <taxon>Atherinomorphae</taxon>
        <taxon>Cyprinodontiformes</taxon>
        <taxon>Poeciliidae</taxon>
        <taxon>Poeciliinae</taxon>
        <taxon>Poecilia</taxon>
    </lineage>
</organism>
<dbReference type="EMBL" id="AYCK01003049">
    <property type="status" value="NOT_ANNOTATED_CDS"/>
    <property type="molecule type" value="Genomic_DNA"/>
</dbReference>
<evidence type="ECO:0000256" key="5">
    <source>
        <dbReference type="SAM" id="MobiDB-lite"/>
    </source>
</evidence>
<dbReference type="PANTHER" id="PTHR15468:SF2">
    <property type="entry name" value="ZINC FINGER PROTEIN 185"/>
    <property type="match status" value="1"/>
</dbReference>
<feature type="region of interest" description="Disordered" evidence="5">
    <location>
        <begin position="1"/>
        <end position="149"/>
    </location>
</feature>